<evidence type="ECO:0000313" key="1">
    <source>
        <dbReference type="EMBL" id="KAF5841672.1"/>
    </source>
</evidence>
<protein>
    <submittedName>
        <fullName evidence="1">Uncharacterized protein</fullName>
    </submittedName>
</protein>
<accession>A0ABQ7H486</accession>
<gene>
    <name evidence="1" type="ORF">DUNSADRAFT_11879</name>
</gene>
<dbReference type="Proteomes" id="UP000815325">
    <property type="component" value="Unassembled WGS sequence"/>
</dbReference>
<name>A0ABQ7H486_DUNSA</name>
<keyword evidence="2" id="KW-1185">Reference proteome</keyword>
<dbReference type="EMBL" id="MU069480">
    <property type="protein sequence ID" value="KAF5841672.1"/>
    <property type="molecule type" value="Genomic_DNA"/>
</dbReference>
<sequence length="166" mass="18572">MSQMLYLELRLMQEAGDQKRKFLCAFTGEMEAKGLVEDDQSPYWLAERVNALADLLGAAEIGSTNGAARSTFKPFFALLLYNGGLALLQQDVAPMTRRLEELSTTLPGVDIVHVLCHVPRLLYTPDAVSSVQAAVEKLVAIYPYRVADKREEILKLVEEYPELLLR</sequence>
<evidence type="ECO:0000313" key="2">
    <source>
        <dbReference type="Proteomes" id="UP000815325"/>
    </source>
</evidence>
<reference evidence="1" key="1">
    <citation type="submission" date="2017-08" db="EMBL/GenBank/DDBJ databases">
        <authorList>
            <person name="Polle J.E."/>
            <person name="Barry K."/>
            <person name="Cushman J."/>
            <person name="Schmutz J."/>
            <person name="Tran D."/>
            <person name="Hathwaick L.T."/>
            <person name="Yim W.C."/>
            <person name="Jenkins J."/>
            <person name="Mckie-Krisberg Z.M."/>
            <person name="Prochnik S."/>
            <person name="Lindquist E."/>
            <person name="Dockter R.B."/>
            <person name="Adam C."/>
            <person name="Molina H."/>
            <person name="Bunkerborg J."/>
            <person name="Jin E."/>
            <person name="Buchheim M."/>
            <person name="Magnuson J."/>
        </authorList>
    </citation>
    <scope>NUCLEOTIDE SEQUENCE</scope>
    <source>
        <strain evidence="1">CCAP 19/18</strain>
    </source>
</reference>
<proteinExistence type="predicted"/>
<comment type="caution">
    <text evidence="1">The sequence shown here is derived from an EMBL/GenBank/DDBJ whole genome shotgun (WGS) entry which is preliminary data.</text>
</comment>
<organism evidence="1 2">
    <name type="scientific">Dunaliella salina</name>
    <name type="common">Green alga</name>
    <name type="synonym">Protococcus salinus</name>
    <dbReference type="NCBI Taxonomy" id="3046"/>
    <lineage>
        <taxon>Eukaryota</taxon>
        <taxon>Viridiplantae</taxon>
        <taxon>Chlorophyta</taxon>
        <taxon>core chlorophytes</taxon>
        <taxon>Chlorophyceae</taxon>
        <taxon>CS clade</taxon>
        <taxon>Chlamydomonadales</taxon>
        <taxon>Dunaliellaceae</taxon>
        <taxon>Dunaliella</taxon>
    </lineage>
</organism>